<dbReference type="Proteomes" id="UP000075243">
    <property type="component" value="Chromosome 2"/>
</dbReference>
<reference evidence="1 2" key="1">
    <citation type="journal article" date="2012" name="Nat. Biotechnol.">
        <title>Draft genome sequence of pigeonpea (Cajanus cajan), an orphan legume crop of resource-poor farmers.</title>
        <authorList>
            <person name="Varshney R.K."/>
            <person name="Chen W."/>
            <person name="Li Y."/>
            <person name="Bharti A.K."/>
            <person name="Saxena R.K."/>
            <person name="Schlueter J.A."/>
            <person name="Donoghue M.T."/>
            <person name="Azam S."/>
            <person name="Fan G."/>
            <person name="Whaley A.M."/>
            <person name="Farmer A.D."/>
            <person name="Sheridan J."/>
            <person name="Iwata A."/>
            <person name="Tuteja R."/>
            <person name="Penmetsa R.V."/>
            <person name="Wu W."/>
            <person name="Upadhyaya H.D."/>
            <person name="Yang S.P."/>
            <person name="Shah T."/>
            <person name="Saxena K.B."/>
            <person name="Michael T."/>
            <person name="McCombie W.R."/>
            <person name="Yang B."/>
            <person name="Zhang G."/>
            <person name="Yang H."/>
            <person name="Wang J."/>
            <person name="Spillane C."/>
            <person name="Cook D.R."/>
            <person name="May G.D."/>
            <person name="Xu X."/>
            <person name="Jackson S.A."/>
        </authorList>
    </citation>
    <scope>NUCLEOTIDE SEQUENCE [LARGE SCALE GENOMIC DNA]</scope>
    <source>
        <strain evidence="2">cv. Asha</strain>
    </source>
</reference>
<gene>
    <name evidence="1" type="ORF">KK1_004882</name>
</gene>
<name>A0A151TZ78_CAJCA</name>
<evidence type="ECO:0000313" key="1">
    <source>
        <dbReference type="EMBL" id="KYP72294.1"/>
    </source>
</evidence>
<dbReference type="AlphaFoldDB" id="A0A151TZ78"/>
<sequence>MCCDVVGCKKVKPSVCYRKHGFPPNYDGKNKGNNTKNGKTCTHCGRNGHTIDMCYKKHGFPPGHKFFNTKNTTNSIVTVGSKAIDDQTQHHESQEVRLTPQQYKALLALIQQSSPENSASIPSHVNQIASVSSCSTHHTPPSATDHVSSSLTHFHSYNQIDPISVKLPNVTSTHCHILESDSFRICKFYFHGSRLVTLCLY</sequence>
<accession>A0A151TZ78</accession>
<organism evidence="1 2">
    <name type="scientific">Cajanus cajan</name>
    <name type="common">Pigeon pea</name>
    <name type="synonym">Cajanus indicus</name>
    <dbReference type="NCBI Taxonomy" id="3821"/>
    <lineage>
        <taxon>Eukaryota</taxon>
        <taxon>Viridiplantae</taxon>
        <taxon>Streptophyta</taxon>
        <taxon>Embryophyta</taxon>
        <taxon>Tracheophyta</taxon>
        <taxon>Spermatophyta</taxon>
        <taxon>Magnoliopsida</taxon>
        <taxon>eudicotyledons</taxon>
        <taxon>Gunneridae</taxon>
        <taxon>Pentapetalae</taxon>
        <taxon>rosids</taxon>
        <taxon>fabids</taxon>
        <taxon>Fabales</taxon>
        <taxon>Fabaceae</taxon>
        <taxon>Papilionoideae</taxon>
        <taxon>50 kb inversion clade</taxon>
        <taxon>NPAAA clade</taxon>
        <taxon>indigoferoid/millettioid clade</taxon>
        <taxon>Phaseoleae</taxon>
        <taxon>Cajanus</taxon>
    </lineage>
</organism>
<dbReference type="PANTHER" id="PTHR34222">
    <property type="entry name" value="GAG_PRE-INTEGRS DOMAIN-CONTAINING PROTEIN"/>
    <property type="match status" value="1"/>
</dbReference>
<dbReference type="PANTHER" id="PTHR34222:SF99">
    <property type="entry name" value="PROTEIN, PUTATIVE-RELATED"/>
    <property type="match status" value="1"/>
</dbReference>
<evidence type="ECO:0000313" key="2">
    <source>
        <dbReference type="Proteomes" id="UP000075243"/>
    </source>
</evidence>
<proteinExistence type="predicted"/>
<keyword evidence="2" id="KW-1185">Reference proteome</keyword>
<dbReference type="Gramene" id="C.cajan_04762.t">
    <property type="protein sequence ID" value="C.cajan_04762.t"/>
    <property type="gene ID" value="C.cajan_04762"/>
</dbReference>
<protein>
    <submittedName>
        <fullName evidence="1">Uncharacterized protein</fullName>
    </submittedName>
</protein>
<dbReference type="EMBL" id="CM003604">
    <property type="protein sequence ID" value="KYP72294.1"/>
    <property type="molecule type" value="Genomic_DNA"/>
</dbReference>